<evidence type="ECO:0000313" key="2">
    <source>
        <dbReference type="Proteomes" id="UP000298663"/>
    </source>
</evidence>
<reference evidence="1 2" key="1">
    <citation type="journal article" date="2015" name="Genome Biol.">
        <title>Comparative genomics of Steinernema reveals deeply conserved gene regulatory networks.</title>
        <authorList>
            <person name="Dillman A.R."/>
            <person name="Macchietto M."/>
            <person name="Porter C.F."/>
            <person name="Rogers A."/>
            <person name="Williams B."/>
            <person name="Antoshechkin I."/>
            <person name="Lee M.M."/>
            <person name="Goodwin Z."/>
            <person name="Lu X."/>
            <person name="Lewis E.E."/>
            <person name="Goodrich-Blair H."/>
            <person name="Stock S.P."/>
            <person name="Adams B.J."/>
            <person name="Sternberg P.W."/>
            <person name="Mortazavi A."/>
        </authorList>
    </citation>
    <scope>NUCLEOTIDE SEQUENCE [LARGE SCALE GENOMIC DNA]</scope>
    <source>
        <strain evidence="1 2">ALL</strain>
    </source>
</reference>
<protein>
    <submittedName>
        <fullName evidence="1">Uncharacterized protein</fullName>
    </submittedName>
</protein>
<name>A0A4U8ULR8_STECR</name>
<accession>A0A4U8ULR8</accession>
<comment type="caution">
    <text evidence="1">The sequence shown here is derived from an EMBL/GenBank/DDBJ whole genome shotgun (WGS) entry which is preliminary data.</text>
</comment>
<keyword evidence="2" id="KW-1185">Reference proteome</keyword>
<reference evidence="1 2" key="2">
    <citation type="journal article" date="2019" name="G3 (Bethesda)">
        <title>Hybrid Assembly of the Genome of the Entomopathogenic Nematode Steinernema carpocapsae Identifies the X-Chromosome.</title>
        <authorList>
            <person name="Serra L."/>
            <person name="Macchietto M."/>
            <person name="Macias-Munoz A."/>
            <person name="McGill C.J."/>
            <person name="Rodriguez I.M."/>
            <person name="Rodriguez B."/>
            <person name="Murad R."/>
            <person name="Mortazavi A."/>
        </authorList>
    </citation>
    <scope>NUCLEOTIDE SEQUENCE [LARGE SCALE GENOMIC DNA]</scope>
    <source>
        <strain evidence="1 2">ALL</strain>
    </source>
</reference>
<sequence length="72" mass="7870">MSLRVSNLNQCLVSSRLDWSDPRASCLGSAMLLPSCCLTRFVYLPSFIPDRLHILEPAQGTISAEQGCLACL</sequence>
<dbReference type="AlphaFoldDB" id="A0A4U8ULR8"/>
<dbReference type="Proteomes" id="UP000298663">
    <property type="component" value="Unassembled WGS sequence"/>
</dbReference>
<proteinExistence type="predicted"/>
<evidence type="ECO:0000313" key="1">
    <source>
        <dbReference type="EMBL" id="TMS33944.1"/>
    </source>
</evidence>
<gene>
    <name evidence="1" type="ORF">L596_001622</name>
</gene>
<dbReference type="EMBL" id="AZBU02000001">
    <property type="protein sequence ID" value="TMS33944.1"/>
    <property type="molecule type" value="Genomic_DNA"/>
</dbReference>
<organism evidence="1 2">
    <name type="scientific">Steinernema carpocapsae</name>
    <name type="common">Entomopathogenic nematode</name>
    <dbReference type="NCBI Taxonomy" id="34508"/>
    <lineage>
        <taxon>Eukaryota</taxon>
        <taxon>Metazoa</taxon>
        <taxon>Ecdysozoa</taxon>
        <taxon>Nematoda</taxon>
        <taxon>Chromadorea</taxon>
        <taxon>Rhabditida</taxon>
        <taxon>Tylenchina</taxon>
        <taxon>Panagrolaimomorpha</taxon>
        <taxon>Strongyloidoidea</taxon>
        <taxon>Steinernematidae</taxon>
        <taxon>Steinernema</taxon>
    </lineage>
</organism>